<dbReference type="Proteomes" id="UP000824721">
    <property type="component" value="Chromosome"/>
</dbReference>
<dbReference type="AlphaFoldDB" id="A0A8G0KVB1"/>
<proteinExistence type="predicted"/>
<dbReference type="Gene3D" id="3.40.50.1820">
    <property type="entry name" value="alpha/beta hydrolase"/>
    <property type="match status" value="1"/>
</dbReference>
<evidence type="ECO:0008006" key="2">
    <source>
        <dbReference type="Google" id="ProtNLM"/>
    </source>
</evidence>
<dbReference type="InterPro" id="IPR029058">
    <property type="entry name" value="AB_hydrolase_fold"/>
</dbReference>
<evidence type="ECO:0000313" key="1">
    <source>
        <dbReference type="EMBL" id="QYS89683.1"/>
    </source>
</evidence>
<dbReference type="EMBL" id="CP067378">
    <property type="protein sequence ID" value="QYS89683.1"/>
    <property type="molecule type" value="Genomic_DNA"/>
</dbReference>
<reference evidence="1" key="1">
    <citation type="submission" date="2020-12" db="EMBL/GenBank/DDBJ databases">
        <title>Genome sequencing of genetic groups of Flavobacterium columnare.</title>
        <authorList>
            <person name="Waldbieser G.C."/>
            <person name="Griffin M.J."/>
            <person name="LaFrentz B.R."/>
        </authorList>
    </citation>
    <scope>NUCLEOTIDE SEQUENCE</scope>
    <source>
        <strain evidence="1">90-106</strain>
    </source>
</reference>
<dbReference type="SUPFAM" id="SSF53474">
    <property type="entry name" value="alpha/beta-Hydrolases"/>
    <property type="match status" value="1"/>
</dbReference>
<protein>
    <recommendedName>
        <fullName evidence="2">Alpha/beta hydrolase</fullName>
    </recommendedName>
</protein>
<accession>A0A8G0KVB1</accession>
<dbReference type="KEGG" id="fdv:JJC05_05385"/>
<sequence>MHYKLILLLISFTFISCKSDFKKKKVVKTKHYELTIAPHSKATLILFPCFPCDIEHTKSEAKFLKDLDKEGISTLLMDFNQKLYLSEAEKKTYSQMLNQIFNENQLDKNHIYMGGFSSGGNVSFILSNYLIATKNALKPQGVFAVDSPLDVERLYQNAKIDLKRNVNNEAIEEGKFIIQLLEEELGKPEQNIAKYENSSPYTISTHTTNNIFHLKDIKIRFYYEPALAYHKKDSGREYEELNAYQLAETHKALENLGSKKSECISTKNRGYRADGTRNPHHRNLVERQDLINWILDRK</sequence>
<name>A0A8G0KVB1_9FLAO</name>
<gene>
    <name evidence="1" type="ORF">JJC05_05385</name>
</gene>
<organism evidence="1">
    <name type="scientific">Flavobacterium columnare</name>
    <dbReference type="NCBI Taxonomy" id="996"/>
    <lineage>
        <taxon>Bacteria</taxon>
        <taxon>Pseudomonadati</taxon>
        <taxon>Bacteroidota</taxon>
        <taxon>Flavobacteriia</taxon>
        <taxon>Flavobacteriales</taxon>
        <taxon>Flavobacteriaceae</taxon>
        <taxon>Flavobacterium</taxon>
    </lineage>
</organism>